<dbReference type="EMBL" id="CAJJDO010000037">
    <property type="protein sequence ID" value="CAD8161831.1"/>
    <property type="molecule type" value="Genomic_DNA"/>
</dbReference>
<feature type="transmembrane region" description="Helical" evidence="1">
    <location>
        <begin position="190"/>
        <end position="213"/>
    </location>
</feature>
<evidence type="ECO:0000256" key="1">
    <source>
        <dbReference type="SAM" id="Phobius"/>
    </source>
</evidence>
<name>A0A8S1U9I3_9CILI</name>
<evidence type="ECO:0000313" key="3">
    <source>
        <dbReference type="Proteomes" id="UP000689195"/>
    </source>
</evidence>
<organism evidence="2 3">
    <name type="scientific">Paramecium pentaurelia</name>
    <dbReference type="NCBI Taxonomy" id="43138"/>
    <lineage>
        <taxon>Eukaryota</taxon>
        <taxon>Sar</taxon>
        <taxon>Alveolata</taxon>
        <taxon>Ciliophora</taxon>
        <taxon>Intramacronucleata</taxon>
        <taxon>Oligohymenophorea</taxon>
        <taxon>Peniculida</taxon>
        <taxon>Parameciidae</taxon>
        <taxon>Paramecium</taxon>
    </lineage>
</organism>
<dbReference type="Proteomes" id="UP000689195">
    <property type="component" value="Unassembled WGS sequence"/>
</dbReference>
<comment type="caution">
    <text evidence="2">The sequence shown here is derived from an EMBL/GenBank/DDBJ whole genome shotgun (WGS) entry which is preliminary data.</text>
</comment>
<feature type="transmembrane region" description="Helical" evidence="1">
    <location>
        <begin position="54"/>
        <end position="74"/>
    </location>
</feature>
<accession>A0A8S1U9I3</accession>
<dbReference type="OrthoDB" id="301865at2759"/>
<protein>
    <submittedName>
        <fullName evidence="2">Uncharacterized protein</fullName>
    </submittedName>
</protein>
<keyword evidence="3" id="KW-1185">Reference proteome</keyword>
<proteinExistence type="predicted"/>
<feature type="transmembrane region" description="Helical" evidence="1">
    <location>
        <begin position="28"/>
        <end position="47"/>
    </location>
</feature>
<feature type="transmembrane region" description="Helical" evidence="1">
    <location>
        <begin position="233"/>
        <end position="260"/>
    </location>
</feature>
<keyword evidence="1" id="KW-0812">Transmembrane</keyword>
<gene>
    <name evidence="2" type="ORF">PPENT_87.1.T0370050</name>
</gene>
<evidence type="ECO:0000313" key="2">
    <source>
        <dbReference type="EMBL" id="CAD8161831.1"/>
    </source>
</evidence>
<keyword evidence="1" id="KW-0472">Membrane</keyword>
<sequence length="279" mass="32150">MSINNVFDIIDGILQLVSSLADISRLDVNISIGMVCRIIFFIVVISLRDLRTYPVGEFCAQVVAWLVFHIYILYYEKEYFFTGESKVFDREIQFKIMDTIQLIIATIYMACTFESTLEIWVLAFFIINLFLNCCELIYISCFRKTHTNNYNKQGGYTQMYIGFFIGAAGVIIFLIDAATKYSENVKASGILTVILYLTIGGQFIVVFFSFGYFCLDRQKFKWSYDWTKGILGFLYGANVGLFSIFYGFLTGLATACYIIYQISKKVDEYNNQQQVHPTE</sequence>
<dbReference type="AlphaFoldDB" id="A0A8S1U9I3"/>
<keyword evidence="1" id="KW-1133">Transmembrane helix</keyword>
<feature type="transmembrane region" description="Helical" evidence="1">
    <location>
        <begin position="159"/>
        <end position="178"/>
    </location>
</feature>
<reference evidence="2" key="1">
    <citation type="submission" date="2021-01" db="EMBL/GenBank/DDBJ databases">
        <authorList>
            <consortium name="Genoscope - CEA"/>
            <person name="William W."/>
        </authorList>
    </citation>
    <scope>NUCLEOTIDE SEQUENCE</scope>
</reference>
<feature type="transmembrane region" description="Helical" evidence="1">
    <location>
        <begin position="120"/>
        <end position="139"/>
    </location>
</feature>